<evidence type="ECO:0000256" key="2">
    <source>
        <dbReference type="ARBA" id="ARBA00022649"/>
    </source>
</evidence>
<dbReference type="PANTHER" id="PTHR33653:SF1">
    <property type="entry name" value="RIBONUCLEASE VAPC2"/>
    <property type="match status" value="1"/>
</dbReference>
<comment type="cofactor">
    <cofactor evidence="1 8">
        <name>Mg(2+)</name>
        <dbReference type="ChEBI" id="CHEBI:18420"/>
    </cofactor>
</comment>
<keyword evidence="3 8" id="KW-0540">Nuclease</keyword>
<accession>A0A4Q7VY31</accession>
<dbReference type="OrthoDB" id="5185254at2"/>
<dbReference type="InterPro" id="IPR002716">
    <property type="entry name" value="PIN_dom"/>
</dbReference>
<comment type="caution">
    <text evidence="10">The sequence shown here is derived from an EMBL/GenBank/DDBJ whole genome shotgun (WGS) entry which is preliminary data.</text>
</comment>
<organism evidence="10 11">
    <name type="scientific">Kribbella rubisoli</name>
    <dbReference type="NCBI Taxonomy" id="3075929"/>
    <lineage>
        <taxon>Bacteria</taxon>
        <taxon>Bacillati</taxon>
        <taxon>Actinomycetota</taxon>
        <taxon>Actinomycetes</taxon>
        <taxon>Propionibacteriales</taxon>
        <taxon>Kribbellaceae</taxon>
        <taxon>Kribbella</taxon>
    </lineage>
</organism>
<sequence length="140" mass="15867">MMAGAAYLVDTSVFVLRGRHEDVKRRFDSLLIEGRLAFCQMILLECLNNAPDPKAYERLWTTLHGQRWVEVTAEAMDRALDVHRMLAKKSQHRGFKLPDLIIAATAELAGLTVLHYDEDYDRIAKITGQSVEWVAPKGSL</sequence>
<reference evidence="10 11" key="1">
    <citation type="journal article" date="2015" name="Stand. Genomic Sci.">
        <title>Genomic Encyclopedia of Bacterial and Archaeal Type Strains, Phase III: the genomes of soil and plant-associated and newly described type strains.</title>
        <authorList>
            <person name="Whitman W.B."/>
            <person name="Woyke T."/>
            <person name="Klenk H.P."/>
            <person name="Zhou Y."/>
            <person name="Lilburn T.G."/>
            <person name="Beck B.J."/>
            <person name="De Vos P."/>
            <person name="Vandamme P."/>
            <person name="Eisen J.A."/>
            <person name="Garrity G."/>
            <person name="Hugenholtz P."/>
            <person name="Kyrpides N.C."/>
        </authorList>
    </citation>
    <scope>NUCLEOTIDE SEQUENCE [LARGE SCALE GENOMIC DNA]</scope>
    <source>
        <strain evidence="10 11">VKM Ac-2540</strain>
    </source>
</reference>
<dbReference type="SUPFAM" id="SSF88723">
    <property type="entry name" value="PIN domain-like"/>
    <property type="match status" value="1"/>
</dbReference>
<keyword evidence="5 8" id="KW-0378">Hydrolase</keyword>
<gene>
    <name evidence="8" type="primary">vapC</name>
    <name evidence="10" type="ORF">EV645_8416</name>
</gene>
<dbReference type="PANTHER" id="PTHR33653">
    <property type="entry name" value="RIBONUCLEASE VAPC2"/>
    <property type="match status" value="1"/>
</dbReference>
<evidence type="ECO:0000256" key="5">
    <source>
        <dbReference type="ARBA" id="ARBA00022801"/>
    </source>
</evidence>
<comment type="function">
    <text evidence="8">Toxic component of a toxin-antitoxin (TA) system. An RNase.</text>
</comment>
<evidence type="ECO:0000256" key="3">
    <source>
        <dbReference type="ARBA" id="ARBA00022722"/>
    </source>
</evidence>
<evidence type="ECO:0000256" key="1">
    <source>
        <dbReference type="ARBA" id="ARBA00001946"/>
    </source>
</evidence>
<dbReference type="HAMAP" id="MF_00265">
    <property type="entry name" value="VapC_Nob1"/>
    <property type="match status" value="1"/>
</dbReference>
<protein>
    <recommendedName>
        <fullName evidence="8">Ribonuclease VapC</fullName>
        <shortName evidence="8">RNase VapC</shortName>
        <ecNumber evidence="8">3.1.-.-</ecNumber>
    </recommendedName>
    <alternativeName>
        <fullName evidence="8">Toxin VapC</fullName>
    </alternativeName>
</protein>
<dbReference type="RefSeq" id="WP_130450846.1">
    <property type="nucleotide sequence ID" value="NZ_SHKR01000019.1"/>
</dbReference>
<dbReference type="Pfam" id="PF01850">
    <property type="entry name" value="PIN"/>
    <property type="match status" value="1"/>
</dbReference>
<keyword evidence="11" id="KW-1185">Reference proteome</keyword>
<proteinExistence type="inferred from homology"/>
<evidence type="ECO:0000313" key="10">
    <source>
        <dbReference type="EMBL" id="RZU01583.1"/>
    </source>
</evidence>
<dbReference type="GO" id="GO:0016787">
    <property type="term" value="F:hydrolase activity"/>
    <property type="evidence" value="ECO:0007669"/>
    <property type="project" value="UniProtKB-KW"/>
</dbReference>
<comment type="similarity">
    <text evidence="7 8">Belongs to the PINc/VapC protein family.</text>
</comment>
<keyword evidence="6 8" id="KW-0460">Magnesium</keyword>
<dbReference type="InterPro" id="IPR022907">
    <property type="entry name" value="VapC_family"/>
</dbReference>
<dbReference type="GO" id="GO:0000287">
    <property type="term" value="F:magnesium ion binding"/>
    <property type="evidence" value="ECO:0007669"/>
    <property type="project" value="UniProtKB-UniRule"/>
</dbReference>
<evidence type="ECO:0000313" key="11">
    <source>
        <dbReference type="Proteomes" id="UP000292027"/>
    </source>
</evidence>
<feature type="domain" description="PIN" evidence="9">
    <location>
        <begin position="7"/>
        <end position="125"/>
    </location>
</feature>
<dbReference type="InterPro" id="IPR050556">
    <property type="entry name" value="Type_II_TA_system_RNase"/>
</dbReference>
<evidence type="ECO:0000256" key="8">
    <source>
        <dbReference type="HAMAP-Rule" id="MF_00265"/>
    </source>
</evidence>
<feature type="binding site" evidence="8">
    <location>
        <position position="99"/>
    </location>
    <ligand>
        <name>Mg(2+)</name>
        <dbReference type="ChEBI" id="CHEBI:18420"/>
    </ligand>
</feature>
<evidence type="ECO:0000256" key="6">
    <source>
        <dbReference type="ARBA" id="ARBA00022842"/>
    </source>
</evidence>
<dbReference type="EC" id="3.1.-.-" evidence="8"/>
<dbReference type="InterPro" id="IPR029060">
    <property type="entry name" value="PIN-like_dom_sf"/>
</dbReference>
<dbReference type="Proteomes" id="UP000292027">
    <property type="component" value="Unassembled WGS sequence"/>
</dbReference>
<dbReference type="Gene3D" id="3.40.50.1010">
    <property type="entry name" value="5'-nuclease"/>
    <property type="match status" value="1"/>
</dbReference>
<dbReference type="CDD" id="cd18755">
    <property type="entry name" value="PIN_MtVapC3_VapC21-like"/>
    <property type="match status" value="1"/>
</dbReference>
<evidence type="ECO:0000256" key="4">
    <source>
        <dbReference type="ARBA" id="ARBA00022723"/>
    </source>
</evidence>
<keyword evidence="2 8" id="KW-1277">Toxin-antitoxin system</keyword>
<evidence type="ECO:0000259" key="9">
    <source>
        <dbReference type="Pfam" id="PF01850"/>
    </source>
</evidence>
<evidence type="ECO:0000256" key="7">
    <source>
        <dbReference type="ARBA" id="ARBA00038093"/>
    </source>
</evidence>
<dbReference type="GO" id="GO:0090729">
    <property type="term" value="F:toxin activity"/>
    <property type="evidence" value="ECO:0007669"/>
    <property type="project" value="UniProtKB-KW"/>
</dbReference>
<keyword evidence="4 8" id="KW-0479">Metal-binding</keyword>
<dbReference type="EMBL" id="SHKR01000019">
    <property type="protein sequence ID" value="RZU01583.1"/>
    <property type="molecule type" value="Genomic_DNA"/>
</dbReference>
<feature type="binding site" evidence="8">
    <location>
        <position position="10"/>
    </location>
    <ligand>
        <name>Mg(2+)</name>
        <dbReference type="ChEBI" id="CHEBI:18420"/>
    </ligand>
</feature>
<name>A0A4Q7VY31_9ACTN</name>
<keyword evidence="8" id="KW-0800">Toxin</keyword>
<dbReference type="GO" id="GO:0004540">
    <property type="term" value="F:RNA nuclease activity"/>
    <property type="evidence" value="ECO:0007669"/>
    <property type="project" value="InterPro"/>
</dbReference>
<dbReference type="AlphaFoldDB" id="A0A4Q7VY31"/>